<reference evidence="2 3" key="1">
    <citation type="submission" date="2017-01" db="EMBL/GenBank/DDBJ databases">
        <title>A new Hymenobacter.</title>
        <authorList>
            <person name="Liang Y."/>
            <person name="Feng F."/>
        </authorList>
    </citation>
    <scope>NUCLEOTIDE SEQUENCE [LARGE SCALE GENOMIC DNA]</scope>
    <source>
        <strain evidence="2">MIMBbqt21</strain>
    </source>
</reference>
<comment type="caution">
    <text evidence="2">The sequence shown here is derived from an EMBL/GenBank/DDBJ whole genome shotgun (WGS) entry which is preliminary data.</text>
</comment>
<dbReference type="EMBL" id="MTSE01000006">
    <property type="protein sequence ID" value="OUJ73543.1"/>
    <property type="molecule type" value="Genomic_DNA"/>
</dbReference>
<keyword evidence="3" id="KW-1185">Reference proteome</keyword>
<dbReference type="OrthoDB" id="882805at2"/>
<keyword evidence="1" id="KW-0732">Signal</keyword>
<feature type="chain" id="PRO_5013281001" description="Lipocalin-like domain-containing protein" evidence="1">
    <location>
        <begin position="23"/>
        <end position="162"/>
    </location>
</feature>
<proteinExistence type="predicted"/>
<name>A0A243WD04_9BACT</name>
<feature type="signal peptide" evidence="1">
    <location>
        <begin position="1"/>
        <end position="22"/>
    </location>
</feature>
<evidence type="ECO:0000313" key="3">
    <source>
        <dbReference type="Proteomes" id="UP000194873"/>
    </source>
</evidence>
<evidence type="ECO:0000313" key="2">
    <source>
        <dbReference type="EMBL" id="OUJ73543.1"/>
    </source>
</evidence>
<protein>
    <recommendedName>
        <fullName evidence="4">Lipocalin-like domain-containing protein</fullName>
    </recommendedName>
</protein>
<dbReference type="Proteomes" id="UP000194873">
    <property type="component" value="Unassembled WGS sequence"/>
</dbReference>
<dbReference type="RefSeq" id="WP_086594740.1">
    <property type="nucleotide sequence ID" value="NZ_MTSE01000006.1"/>
</dbReference>
<gene>
    <name evidence="2" type="ORF">BXP70_14200</name>
</gene>
<evidence type="ECO:0000256" key="1">
    <source>
        <dbReference type="SAM" id="SignalP"/>
    </source>
</evidence>
<accession>A0A243WD04</accession>
<sequence>MRRSTLLLSGLLLLLPPVQLLAQQATPPSVLKNLVGTWQLQQLAFDARRPLNDAQIEQLFHDPAGDINQELKQGKLIQQLTFRPDGSYLLSIKQAAQGAMSERGTYWVRNDTLYARTANDQIAAFSGEVIARAKGQWLILEFPFWKPQDQVFEQEKYQRVKQ</sequence>
<dbReference type="AlphaFoldDB" id="A0A243WD04"/>
<organism evidence="2 3">
    <name type="scientific">Hymenobacter crusticola</name>
    <dbReference type="NCBI Taxonomy" id="1770526"/>
    <lineage>
        <taxon>Bacteria</taxon>
        <taxon>Pseudomonadati</taxon>
        <taxon>Bacteroidota</taxon>
        <taxon>Cytophagia</taxon>
        <taxon>Cytophagales</taxon>
        <taxon>Hymenobacteraceae</taxon>
        <taxon>Hymenobacter</taxon>
    </lineage>
</organism>
<evidence type="ECO:0008006" key="4">
    <source>
        <dbReference type="Google" id="ProtNLM"/>
    </source>
</evidence>